<dbReference type="AlphaFoldDB" id="A0A4R2NW83"/>
<dbReference type="InterPro" id="IPR037359">
    <property type="entry name" value="NST/OST"/>
</dbReference>
<evidence type="ECO:0000256" key="1">
    <source>
        <dbReference type="ARBA" id="ARBA00022679"/>
    </source>
</evidence>
<gene>
    <name evidence="2" type="ORF">EV656_102205</name>
</gene>
<dbReference type="Proteomes" id="UP000295733">
    <property type="component" value="Unassembled WGS sequence"/>
</dbReference>
<reference evidence="2 3" key="1">
    <citation type="submission" date="2019-03" db="EMBL/GenBank/DDBJ databases">
        <title>Genomic Encyclopedia of Type Strains, Phase IV (KMG-IV): sequencing the most valuable type-strain genomes for metagenomic binning, comparative biology and taxonomic classification.</title>
        <authorList>
            <person name="Goeker M."/>
        </authorList>
    </citation>
    <scope>NUCLEOTIDE SEQUENCE [LARGE SCALE GENOMIC DNA]</scope>
    <source>
        <strain evidence="2 3">DSM 2781</strain>
    </source>
</reference>
<dbReference type="PANTHER" id="PTHR10605:SF56">
    <property type="entry name" value="BIFUNCTIONAL HEPARAN SULFATE N-DEACETYLASE_N-SULFOTRANSFERASE"/>
    <property type="match status" value="1"/>
</dbReference>
<sequence>MSEATLLFGVGATKAGTSWLHGYLAAHPQCHLRSIKELHFFDMAEAGKLEKARAELQETRAALAAKPMPGAPDRAAARRSRLHDMAALEQVYAQGDESGYLSYLREGQGDARLIADITPAYSLLPVGRLKRMAAMTSDVRFVYLLRDPVERMWSHVRMIARRRAAPGEDIGPRAGRILKRALRGEEAHIIERGDYRAVLGRLWAAVDPSRLFLGFYEELFSQAMIDRLCDFLGIAPRPAPLTERVHEGVPVPMSAAQRAAAAAALASQYDFVAERLGRMPPQWAAHRVGV</sequence>
<dbReference type="SUPFAM" id="SSF52540">
    <property type="entry name" value="P-loop containing nucleoside triphosphate hydrolases"/>
    <property type="match status" value="1"/>
</dbReference>
<organism evidence="2 3">
    <name type="scientific">Rhodovulum adriaticum</name>
    <name type="common">Rhodopseudomonas adriatica</name>
    <dbReference type="NCBI Taxonomy" id="35804"/>
    <lineage>
        <taxon>Bacteria</taxon>
        <taxon>Pseudomonadati</taxon>
        <taxon>Pseudomonadota</taxon>
        <taxon>Alphaproteobacteria</taxon>
        <taxon>Rhodobacterales</taxon>
        <taxon>Paracoccaceae</taxon>
        <taxon>Rhodovulum</taxon>
    </lineage>
</organism>
<protein>
    <submittedName>
        <fullName evidence="2">Sulfotransferase family protein</fullName>
    </submittedName>
</protein>
<comment type="caution">
    <text evidence="2">The sequence shown here is derived from an EMBL/GenBank/DDBJ whole genome shotgun (WGS) entry which is preliminary data.</text>
</comment>
<accession>A0A4R2NW83</accession>
<proteinExistence type="predicted"/>
<dbReference type="InterPro" id="IPR027417">
    <property type="entry name" value="P-loop_NTPase"/>
</dbReference>
<name>A0A4R2NW83_RHOAD</name>
<dbReference type="GO" id="GO:0008146">
    <property type="term" value="F:sulfotransferase activity"/>
    <property type="evidence" value="ECO:0007669"/>
    <property type="project" value="InterPro"/>
</dbReference>
<keyword evidence="3" id="KW-1185">Reference proteome</keyword>
<evidence type="ECO:0000313" key="3">
    <source>
        <dbReference type="Proteomes" id="UP000295733"/>
    </source>
</evidence>
<dbReference type="Gene3D" id="3.40.50.300">
    <property type="entry name" value="P-loop containing nucleotide triphosphate hydrolases"/>
    <property type="match status" value="1"/>
</dbReference>
<evidence type="ECO:0000313" key="2">
    <source>
        <dbReference type="EMBL" id="TCP26242.1"/>
    </source>
</evidence>
<dbReference type="EMBL" id="SLXL01000002">
    <property type="protein sequence ID" value="TCP26242.1"/>
    <property type="molecule type" value="Genomic_DNA"/>
</dbReference>
<dbReference type="OrthoDB" id="981508at2"/>
<keyword evidence="1 2" id="KW-0808">Transferase</keyword>
<dbReference type="Pfam" id="PF13469">
    <property type="entry name" value="Sulfotransfer_3"/>
    <property type="match status" value="1"/>
</dbReference>
<dbReference type="RefSeq" id="WP_132599950.1">
    <property type="nucleotide sequence ID" value="NZ_NRRP01000051.1"/>
</dbReference>
<dbReference type="PANTHER" id="PTHR10605">
    <property type="entry name" value="HEPARAN SULFATE SULFOTRANSFERASE"/>
    <property type="match status" value="1"/>
</dbReference>